<dbReference type="InterPro" id="IPR015424">
    <property type="entry name" value="PyrdxlP-dep_Trfase"/>
</dbReference>
<dbReference type="InterPro" id="IPR015421">
    <property type="entry name" value="PyrdxlP-dep_Trfase_major"/>
</dbReference>
<dbReference type="Gene3D" id="3.40.640.10">
    <property type="entry name" value="Type I PLP-dependent aspartate aminotransferase-like (Major domain)"/>
    <property type="match status" value="1"/>
</dbReference>
<dbReference type="CDD" id="cd07377">
    <property type="entry name" value="WHTH_GntR"/>
    <property type="match status" value="1"/>
</dbReference>
<dbReference type="InterPro" id="IPR036390">
    <property type="entry name" value="WH_DNA-bd_sf"/>
</dbReference>
<dbReference type="GO" id="GO:0008483">
    <property type="term" value="F:transaminase activity"/>
    <property type="evidence" value="ECO:0007669"/>
    <property type="project" value="UniProtKB-KW"/>
</dbReference>
<feature type="domain" description="HTH gntR-type" evidence="6">
    <location>
        <begin position="20"/>
        <end position="88"/>
    </location>
</feature>
<dbReference type="GO" id="GO:0030170">
    <property type="term" value="F:pyridoxal phosphate binding"/>
    <property type="evidence" value="ECO:0007669"/>
    <property type="project" value="InterPro"/>
</dbReference>
<comment type="caution">
    <text evidence="7">The sequence shown here is derived from an EMBL/GenBank/DDBJ whole genome shotgun (WGS) entry which is preliminary data.</text>
</comment>
<gene>
    <name evidence="7" type="ORF">HDE68_004115</name>
</gene>
<dbReference type="InterPro" id="IPR000524">
    <property type="entry name" value="Tscrpt_reg_HTH_GntR"/>
</dbReference>
<dbReference type="PROSITE" id="PS50949">
    <property type="entry name" value="HTH_GNTR"/>
    <property type="match status" value="1"/>
</dbReference>
<sequence>MVQILRPWKTILPVVLDSDEAVYRQIAKGIIEEIKRGRFKPGMALPGTRPLALDLKLNRKTVILAYDSLIAEGWLTSAYKQGTFVSDKLPQNIKLYRDHKTIIAVQSIPFSYREQQVNSSLVQENSLVVFNDGLPDVRLAPMNELMRAYKRIFQQNAKWRMMGYGDPRGTDRIREAIASMLIHDRGVSVEPGQLCITRGSQMALYLIANVLIEKGDHIAIENPGYAPAWKVFERAGAKLIPVAVDENGICVDSLEVLCTQTKVKAVYVTPHHQFPTTVSMKIDRRLRLIELSNQYGFAIIEDDYDHEFHFSSKSLFPLASHQNALNVIYIGSLSKIVAPALRIGYVRASQKFIAALAALRKMIDVQGDNVMEHAVAELMEEGAVKKHAKKAYAVYKDRRDNMEGMLNTYLGSHISFKKPEGGLAYWIRFNENRNTVELAARLLEKGVSIIPTEPFSFHSDALNALRLGYASLTKDEMEMGLKLIAKEL</sequence>
<dbReference type="AlphaFoldDB" id="A0A7W8ZQ74"/>
<proteinExistence type="inferred from homology"/>
<keyword evidence="5" id="KW-0804">Transcription</keyword>
<keyword evidence="2" id="KW-0663">Pyridoxal phosphate</keyword>
<dbReference type="InterPro" id="IPR051446">
    <property type="entry name" value="HTH_trans_reg/aminotransferase"/>
</dbReference>
<dbReference type="InterPro" id="IPR004839">
    <property type="entry name" value="Aminotransferase_I/II_large"/>
</dbReference>
<accession>A0A7W8ZQ74</accession>
<dbReference type="PANTHER" id="PTHR46577:SF1">
    <property type="entry name" value="HTH-TYPE TRANSCRIPTIONAL REGULATORY PROTEIN GABR"/>
    <property type="match status" value="1"/>
</dbReference>
<evidence type="ECO:0000313" key="8">
    <source>
        <dbReference type="Proteomes" id="UP000537204"/>
    </source>
</evidence>
<evidence type="ECO:0000313" key="7">
    <source>
        <dbReference type="EMBL" id="MBB5638189.1"/>
    </source>
</evidence>
<dbReference type="GO" id="GO:0003677">
    <property type="term" value="F:DNA binding"/>
    <property type="evidence" value="ECO:0007669"/>
    <property type="project" value="UniProtKB-KW"/>
</dbReference>
<dbReference type="SUPFAM" id="SSF53383">
    <property type="entry name" value="PLP-dependent transferases"/>
    <property type="match status" value="1"/>
</dbReference>
<dbReference type="Proteomes" id="UP000537204">
    <property type="component" value="Unassembled WGS sequence"/>
</dbReference>
<dbReference type="SMART" id="SM00345">
    <property type="entry name" value="HTH_GNTR"/>
    <property type="match status" value="1"/>
</dbReference>
<evidence type="ECO:0000256" key="2">
    <source>
        <dbReference type="ARBA" id="ARBA00022898"/>
    </source>
</evidence>
<dbReference type="PANTHER" id="PTHR46577">
    <property type="entry name" value="HTH-TYPE TRANSCRIPTIONAL REGULATORY PROTEIN GABR"/>
    <property type="match status" value="1"/>
</dbReference>
<dbReference type="InterPro" id="IPR036388">
    <property type="entry name" value="WH-like_DNA-bd_sf"/>
</dbReference>
<dbReference type="GO" id="GO:0003700">
    <property type="term" value="F:DNA-binding transcription factor activity"/>
    <property type="evidence" value="ECO:0007669"/>
    <property type="project" value="InterPro"/>
</dbReference>
<evidence type="ECO:0000256" key="3">
    <source>
        <dbReference type="ARBA" id="ARBA00023015"/>
    </source>
</evidence>
<protein>
    <submittedName>
        <fullName evidence="7">GntR family transcriptional regulator/MocR family aminotransferase</fullName>
    </submittedName>
</protein>
<dbReference type="Pfam" id="PF00155">
    <property type="entry name" value="Aminotran_1_2"/>
    <property type="match status" value="1"/>
</dbReference>
<keyword evidence="7" id="KW-0808">Transferase</keyword>
<dbReference type="CDD" id="cd00609">
    <property type="entry name" value="AAT_like"/>
    <property type="match status" value="1"/>
</dbReference>
<dbReference type="EMBL" id="JACHCE010000007">
    <property type="protein sequence ID" value="MBB5638189.1"/>
    <property type="molecule type" value="Genomic_DNA"/>
</dbReference>
<name>A0A7W8ZQ74_9SPHI</name>
<keyword evidence="3" id="KW-0805">Transcription regulation</keyword>
<dbReference type="RefSeq" id="WP_221300833.1">
    <property type="nucleotide sequence ID" value="NZ_JACHCE010000007.1"/>
</dbReference>
<evidence type="ECO:0000259" key="6">
    <source>
        <dbReference type="PROSITE" id="PS50949"/>
    </source>
</evidence>
<evidence type="ECO:0000256" key="1">
    <source>
        <dbReference type="ARBA" id="ARBA00005384"/>
    </source>
</evidence>
<dbReference type="Pfam" id="PF00392">
    <property type="entry name" value="GntR"/>
    <property type="match status" value="1"/>
</dbReference>
<reference evidence="7 8" key="1">
    <citation type="submission" date="2020-08" db="EMBL/GenBank/DDBJ databases">
        <title>Genomic Encyclopedia of Type Strains, Phase IV (KMG-V): Genome sequencing to study the core and pangenomes of soil and plant-associated prokaryotes.</title>
        <authorList>
            <person name="Whitman W."/>
        </authorList>
    </citation>
    <scope>NUCLEOTIDE SEQUENCE [LARGE SCALE GENOMIC DNA]</scope>
    <source>
        <strain evidence="7 8">S3M1</strain>
    </source>
</reference>
<dbReference type="SUPFAM" id="SSF46785">
    <property type="entry name" value="Winged helix' DNA-binding domain"/>
    <property type="match status" value="1"/>
</dbReference>
<comment type="similarity">
    <text evidence="1">In the C-terminal section; belongs to the class-I pyridoxal-phosphate-dependent aminotransferase family.</text>
</comment>
<keyword evidence="4" id="KW-0238">DNA-binding</keyword>
<dbReference type="Gene3D" id="1.10.10.10">
    <property type="entry name" value="Winged helix-like DNA-binding domain superfamily/Winged helix DNA-binding domain"/>
    <property type="match status" value="1"/>
</dbReference>
<keyword evidence="7" id="KW-0032">Aminotransferase</keyword>
<organism evidence="7 8">
    <name type="scientific">Pedobacter cryoconitis</name>
    <dbReference type="NCBI Taxonomy" id="188932"/>
    <lineage>
        <taxon>Bacteria</taxon>
        <taxon>Pseudomonadati</taxon>
        <taxon>Bacteroidota</taxon>
        <taxon>Sphingobacteriia</taxon>
        <taxon>Sphingobacteriales</taxon>
        <taxon>Sphingobacteriaceae</taxon>
        <taxon>Pedobacter</taxon>
    </lineage>
</organism>
<evidence type="ECO:0000256" key="4">
    <source>
        <dbReference type="ARBA" id="ARBA00023125"/>
    </source>
</evidence>
<evidence type="ECO:0000256" key="5">
    <source>
        <dbReference type="ARBA" id="ARBA00023163"/>
    </source>
</evidence>